<dbReference type="PANTHER" id="PTHR47642">
    <property type="entry name" value="ATP-DEPENDENT DNA HELICASE"/>
    <property type="match status" value="1"/>
</dbReference>
<keyword evidence="2" id="KW-0067">ATP-binding</keyword>
<dbReference type="EMBL" id="BMAO01037439">
    <property type="protein sequence ID" value="GFR17750.1"/>
    <property type="molecule type" value="Genomic_DNA"/>
</dbReference>
<reference evidence="2" key="1">
    <citation type="submission" date="2020-07" db="EMBL/GenBank/DDBJ databases">
        <title>Multicomponent nature underlies the extraordinary mechanical properties of spider dragline silk.</title>
        <authorList>
            <person name="Kono N."/>
            <person name="Nakamura H."/>
            <person name="Mori M."/>
            <person name="Yoshida Y."/>
            <person name="Ohtoshi R."/>
            <person name="Malay A.D."/>
            <person name="Moran D.A.P."/>
            <person name="Tomita M."/>
            <person name="Numata K."/>
            <person name="Arakawa K."/>
        </authorList>
    </citation>
    <scope>NUCLEOTIDE SEQUENCE</scope>
</reference>
<evidence type="ECO:0000313" key="2">
    <source>
        <dbReference type="EMBL" id="GFR17750.1"/>
    </source>
</evidence>
<dbReference type="Proteomes" id="UP000887116">
    <property type="component" value="Unassembled WGS sequence"/>
</dbReference>
<dbReference type="InterPro" id="IPR011256">
    <property type="entry name" value="Reg_factor_effector_dom_sf"/>
</dbReference>
<dbReference type="AlphaFoldDB" id="A0A8X6H9G5"/>
<keyword evidence="2" id="KW-0378">Hydrolase</keyword>
<evidence type="ECO:0000256" key="1">
    <source>
        <dbReference type="ARBA" id="ARBA00009817"/>
    </source>
</evidence>
<dbReference type="Pfam" id="PF04832">
    <property type="entry name" value="SOUL"/>
    <property type="match status" value="1"/>
</dbReference>
<keyword evidence="2" id="KW-0547">Nucleotide-binding</keyword>
<proteinExistence type="inferred from homology"/>
<dbReference type="SUPFAM" id="SSF55136">
    <property type="entry name" value="Probable bacterial effector-binding domain"/>
    <property type="match status" value="1"/>
</dbReference>
<comment type="similarity">
    <text evidence="1">Belongs to the HEBP family.</text>
</comment>
<dbReference type="Gene3D" id="3.40.50.300">
    <property type="entry name" value="P-loop containing nucleotide triphosphate hydrolases"/>
    <property type="match status" value="1"/>
</dbReference>
<sequence>MLRYNVDVSKGLVNGAIGHITEIIWPCFRRAQMYDTDIPSVRIDFGKDGAHLIQPKTVQFPAKYSHGTAERRMLPIILCWACTVHKMQGSTVDHAVVYLGSKLFAAGQAYVALNRIELFCSFRSFDGYARQDSIWDEHAAALREAIPSNEVADASFYYMSVYDSPWRDTDRLNEVWLEKVSN</sequence>
<accession>A0A8X6H9G5</accession>
<keyword evidence="2" id="KW-0347">Helicase</keyword>
<dbReference type="InterPro" id="IPR027417">
    <property type="entry name" value="P-loop_NTPase"/>
</dbReference>
<protein>
    <submittedName>
        <fullName evidence="2">ATP-dependent DNA helicase</fullName>
    </submittedName>
</protein>
<organism evidence="2 3">
    <name type="scientific">Trichonephila clavata</name>
    <name type="common">Joro spider</name>
    <name type="synonym">Nephila clavata</name>
    <dbReference type="NCBI Taxonomy" id="2740835"/>
    <lineage>
        <taxon>Eukaryota</taxon>
        <taxon>Metazoa</taxon>
        <taxon>Ecdysozoa</taxon>
        <taxon>Arthropoda</taxon>
        <taxon>Chelicerata</taxon>
        <taxon>Arachnida</taxon>
        <taxon>Araneae</taxon>
        <taxon>Araneomorphae</taxon>
        <taxon>Entelegynae</taxon>
        <taxon>Araneoidea</taxon>
        <taxon>Nephilidae</taxon>
        <taxon>Trichonephila</taxon>
    </lineage>
</organism>
<dbReference type="CDD" id="cd18809">
    <property type="entry name" value="SF1_C_RecD"/>
    <property type="match status" value="1"/>
</dbReference>
<dbReference type="InterPro" id="IPR051055">
    <property type="entry name" value="PIF1_helicase"/>
</dbReference>
<dbReference type="OrthoDB" id="416437at2759"/>
<dbReference type="PANTHER" id="PTHR47642:SF3">
    <property type="entry name" value="ATP-DEPENDENT DNA HELICASE"/>
    <property type="match status" value="1"/>
</dbReference>
<gene>
    <name evidence="2" type="primary">HaOG205669</name>
    <name evidence="2" type="ORF">TNCT_633411</name>
</gene>
<dbReference type="InterPro" id="IPR006917">
    <property type="entry name" value="SOUL_heme-bd"/>
</dbReference>
<dbReference type="SUPFAM" id="SSF52540">
    <property type="entry name" value="P-loop containing nucleoside triphosphate hydrolases"/>
    <property type="match status" value="1"/>
</dbReference>
<comment type="caution">
    <text evidence="2">The sequence shown here is derived from an EMBL/GenBank/DDBJ whole genome shotgun (WGS) entry which is preliminary data.</text>
</comment>
<keyword evidence="3" id="KW-1185">Reference proteome</keyword>
<dbReference type="GO" id="GO:0004386">
    <property type="term" value="F:helicase activity"/>
    <property type="evidence" value="ECO:0007669"/>
    <property type="project" value="UniProtKB-KW"/>
</dbReference>
<name>A0A8X6H9G5_TRICU</name>
<dbReference type="Gene3D" id="3.20.80.10">
    <property type="entry name" value="Regulatory factor, effector binding domain"/>
    <property type="match status" value="1"/>
</dbReference>
<evidence type="ECO:0000313" key="3">
    <source>
        <dbReference type="Proteomes" id="UP000887116"/>
    </source>
</evidence>